<gene>
    <name evidence="1" type="ORF">NP590_06845</name>
</gene>
<organism evidence="1 2">
    <name type="scientific">Methylomonas subterranea</name>
    <dbReference type="NCBI Taxonomy" id="2952225"/>
    <lineage>
        <taxon>Bacteria</taxon>
        <taxon>Pseudomonadati</taxon>
        <taxon>Pseudomonadota</taxon>
        <taxon>Gammaproteobacteria</taxon>
        <taxon>Methylococcales</taxon>
        <taxon>Methylococcaceae</taxon>
        <taxon>Methylomonas</taxon>
    </lineage>
</organism>
<dbReference type="Proteomes" id="UP001524499">
    <property type="component" value="Unassembled WGS sequence"/>
</dbReference>
<keyword evidence="2" id="KW-1185">Reference proteome</keyword>
<evidence type="ECO:0000313" key="1">
    <source>
        <dbReference type="EMBL" id="MCQ8103815.1"/>
    </source>
</evidence>
<protein>
    <submittedName>
        <fullName evidence="1">DUF2288 domain-containing protein</fullName>
    </submittedName>
</protein>
<dbReference type="InterPro" id="IPR018741">
    <property type="entry name" value="DUF2288"/>
</dbReference>
<dbReference type="Pfam" id="PF10052">
    <property type="entry name" value="DUF2288"/>
    <property type="match status" value="1"/>
</dbReference>
<proteinExistence type="predicted"/>
<evidence type="ECO:0000313" key="2">
    <source>
        <dbReference type="Proteomes" id="UP001524499"/>
    </source>
</evidence>
<comment type="caution">
    <text evidence="1">The sequence shown here is derived from an EMBL/GenBank/DDBJ whole genome shotgun (WGS) entry which is preliminary data.</text>
</comment>
<dbReference type="EMBL" id="JANIBJ010000010">
    <property type="protein sequence ID" value="MCQ8103815.1"/>
    <property type="molecule type" value="Genomic_DNA"/>
</dbReference>
<accession>A0ABT1TEG4</accession>
<name>A0ABT1TEG4_9GAMM</name>
<sequence>MTNTMGYMEKLKLNQETSLICWLELQRFFAAGLAISIEDELDLVEVAYQFSVDNKHQVGEWLKTKRIGPVTDRQAEDWFNRQAEVWAVVVKPWILVQNSTARPGQISP</sequence>
<dbReference type="RefSeq" id="WP_256601558.1">
    <property type="nucleotide sequence ID" value="NZ_JANIBJ010000010.1"/>
</dbReference>
<reference evidence="1 2" key="1">
    <citation type="submission" date="2022-07" db="EMBL/GenBank/DDBJ databases">
        <title>Methylomonas rivi sp. nov., Methylomonas rosea sp. nov., Methylomonas aureus sp. nov. and Methylomonas subterranea sp. nov., four novel methanotrophs isolated from a freshwater creek and the deep terrestrial subsurface.</title>
        <authorList>
            <person name="Abin C."/>
            <person name="Sankaranarayanan K."/>
            <person name="Garner C."/>
            <person name="Sindelar R."/>
            <person name="Kotary K."/>
            <person name="Garner R."/>
            <person name="Barclay S."/>
            <person name="Lawson P."/>
            <person name="Krumholz L."/>
        </authorList>
    </citation>
    <scope>NUCLEOTIDE SEQUENCE [LARGE SCALE GENOMIC DNA]</scope>
    <source>
        <strain evidence="1 2">SURF-2</strain>
    </source>
</reference>